<dbReference type="EMBL" id="MHIC01000009">
    <property type="protein sequence ID" value="OGY45810.1"/>
    <property type="molecule type" value="Genomic_DNA"/>
</dbReference>
<dbReference type="Pfam" id="PF13632">
    <property type="entry name" value="Glyco_trans_2_3"/>
    <property type="match status" value="1"/>
</dbReference>
<proteinExistence type="predicted"/>
<name>A0A1G1Y1Z0_9BACT</name>
<comment type="caution">
    <text evidence="3">The sequence shown here is derived from an EMBL/GenBank/DDBJ whole genome shotgun (WGS) entry which is preliminary data.</text>
</comment>
<dbReference type="Gene3D" id="3.90.550.10">
    <property type="entry name" value="Spore Coat Polysaccharide Biosynthesis Protein SpsA, Chain A"/>
    <property type="match status" value="1"/>
</dbReference>
<evidence type="ECO:0000313" key="4">
    <source>
        <dbReference type="Proteomes" id="UP000176241"/>
    </source>
</evidence>
<keyword evidence="1" id="KW-1133">Transmembrane helix</keyword>
<dbReference type="InterPro" id="IPR029044">
    <property type="entry name" value="Nucleotide-diphossugar_trans"/>
</dbReference>
<reference evidence="3 4" key="1">
    <citation type="journal article" date="2016" name="Nat. Commun.">
        <title>Thousands of microbial genomes shed light on interconnected biogeochemical processes in an aquifer system.</title>
        <authorList>
            <person name="Anantharaman K."/>
            <person name="Brown C.T."/>
            <person name="Hug L.A."/>
            <person name="Sharon I."/>
            <person name="Castelle C.J."/>
            <person name="Probst A.J."/>
            <person name="Thomas B.C."/>
            <person name="Singh A."/>
            <person name="Wilkins M.J."/>
            <person name="Karaoz U."/>
            <person name="Brodie E.L."/>
            <person name="Williams K.H."/>
            <person name="Hubbard S.S."/>
            <person name="Banfield J.F."/>
        </authorList>
    </citation>
    <scope>NUCLEOTIDE SEQUENCE [LARGE SCALE GENOMIC DNA]</scope>
</reference>
<sequence>MKEPFKERVLEIIPGFLVWVTLLSVIFFSFLAPLGVIYFIIAFDVYWVLRILYMLIYVLVSWWRYQRYSRTDWFTEVKQLEKNYQDYYHLIFLPTYTEPYSVVEKPLLAIEQSNYDLKKFIIVLAGEERDEENFLSIADELKHKYADKFFHFLITIHPKDVPGELPGKGSNINYAGRQAQQLIDELNLDYSKIIVSSFDIDTCVHPQYFACLAYHYLTHPNPTRASYQPIAIYNNNIWQSNPIVRVVASSTTFWLLTDLARAQRLFTFSSHSMSFKALVDVGFWDKTIVTEDSRIFLQGLVRYNGDYETVPMYLPIYMDTVDIGKFWHSLKNQYKQMRRWAWGVEHLPWMIKQFWFKNGEGRRVPFLKKVYYLWNQGEGVYSWATAPIIILLAGRLPLWLATESDRATALFQNAPHALSLLMRSAMIGLIVIAVLYTLMLPVKPKDYPWYNYLIMILQWFLVPVTLILFGSLPATDAQTRLMLGGRFRLGFWVTEKK</sequence>
<dbReference type="STRING" id="1797533.A2731_03960"/>
<accession>A0A1G1Y1Z0</accession>
<feature type="transmembrane region" description="Helical" evidence="1">
    <location>
        <begin position="420"/>
        <end position="440"/>
    </location>
</feature>
<feature type="transmembrane region" description="Helical" evidence="1">
    <location>
        <begin position="12"/>
        <end position="31"/>
    </location>
</feature>
<protein>
    <recommendedName>
        <fullName evidence="2">Glycosyltransferase 2-like domain-containing protein</fullName>
    </recommendedName>
</protein>
<evidence type="ECO:0000259" key="2">
    <source>
        <dbReference type="Pfam" id="PF13632"/>
    </source>
</evidence>
<gene>
    <name evidence="3" type="ORF">A2731_03960</name>
</gene>
<dbReference type="Proteomes" id="UP000176241">
    <property type="component" value="Unassembled WGS sequence"/>
</dbReference>
<dbReference type="AlphaFoldDB" id="A0A1G1Y1Z0"/>
<keyword evidence="1" id="KW-0472">Membrane</keyword>
<keyword evidence="1" id="KW-0812">Transmembrane</keyword>
<evidence type="ECO:0000256" key="1">
    <source>
        <dbReference type="SAM" id="Phobius"/>
    </source>
</evidence>
<feature type="transmembrane region" description="Helical" evidence="1">
    <location>
        <begin position="37"/>
        <end position="60"/>
    </location>
</feature>
<dbReference type="SUPFAM" id="SSF53448">
    <property type="entry name" value="Nucleotide-diphospho-sugar transferases"/>
    <property type="match status" value="1"/>
</dbReference>
<organism evidence="3 4">
    <name type="scientific">Candidatus Buchananbacteria bacterium RIFCSPHIGHO2_01_FULL_39_8</name>
    <dbReference type="NCBI Taxonomy" id="1797533"/>
    <lineage>
        <taxon>Bacteria</taxon>
        <taxon>Candidatus Buchananiibacteriota</taxon>
    </lineage>
</organism>
<feature type="transmembrane region" description="Helical" evidence="1">
    <location>
        <begin position="380"/>
        <end position="400"/>
    </location>
</feature>
<dbReference type="PANTHER" id="PTHR36851">
    <property type="entry name" value="UNNAMED PRODUCT"/>
    <property type="match status" value="1"/>
</dbReference>
<feature type="domain" description="Glycosyltransferase 2-like" evidence="2">
    <location>
        <begin position="199"/>
        <end position="460"/>
    </location>
</feature>
<evidence type="ECO:0000313" key="3">
    <source>
        <dbReference type="EMBL" id="OGY45810.1"/>
    </source>
</evidence>
<dbReference type="InterPro" id="IPR001173">
    <property type="entry name" value="Glyco_trans_2-like"/>
</dbReference>
<dbReference type="PANTHER" id="PTHR36851:SF1">
    <property type="entry name" value="GLYCO_TRANS_2-LIKE DOMAIN-CONTAINING PROTEIN"/>
    <property type="match status" value="1"/>
</dbReference>
<feature type="transmembrane region" description="Helical" evidence="1">
    <location>
        <begin position="452"/>
        <end position="472"/>
    </location>
</feature>